<dbReference type="PANTHER" id="PTHR38645">
    <property type="entry name" value="CHROMOSOME 9, WHOLE GENOME SHOTGUN SEQUENCE"/>
    <property type="match status" value="1"/>
</dbReference>
<dbReference type="PANTHER" id="PTHR38645:SF1">
    <property type="entry name" value="YALI0F12243P"/>
    <property type="match status" value="1"/>
</dbReference>
<evidence type="ECO:0000313" key="3">
    <source>
        <dbReference type="Proteomes" id="UP000780801"/>
    </source>
</evidence>
<name>A0A9P6G4X5_9FUNG</name>
<protein>
    <submittedName>
        <fullName evidence="2">Uncharacterized protein</fullName>
    </submittedName>
</protein>
<dbReference type="OrthoDB" id="21418at2759"/>
<gene>
    <name evidence="2" type="ORF">BGW38_006417</name>
</gene>
<evidence type="ECO:0000313" key="2">
    <source>
        <dbReference type="EMBL" id="KAF9586356.1"/>
    </source>
</evidence>
<dbReference type="EMBL" id="JAABOA010000041">
    <property type="protein sequence ID" value="KAF9586356.1"/>
    <property type="molecule type" value="Genomic_DNA"/>
</dbReference>
<feature type="compositionally biased region" description="Polar residues" evidence="1">
    <location>
        <begin position="28"/>
        <end position="55"/>
    </location>
</feature>
<dbReference type="AlphaFoldDB" id="A0A9P6G4X5"/>
<keyword evidence="3" id="KW-1185">Reference proteome</keyword>
<accession>A0A9P6G4X5</accession>
<organism evidence="2 3">
    <name type="scientific">Lunasporangiospora selenospora</name>
    <dbReference type="NCBI Taxonomy" id="979761"/>
    <lineage>
        <taxon>Eukaryota</taxon>
        <taxon>Fungi</taxon>
        <taxon>Fungi incertae sedis</taxon>
        <taxon>Mucoromycota</taxon>
        <taxon>Mortierellomycotina</taxon>
        <taxon>Mortierellomycetes</taxon>
        <taxon>Mortierellales</taxon>
        <taxon>Mortierellaceae</taxon>
        <taxon>Lunasporangiospora</taxon>
    </lineage>
</organism>
<dbReference type="Proteomes" id="UP000780801">
    <property type="component" value="Unassembled WGS sequence"/>
</dbReference>
<feature type="compositionally biased region" description="Polar residues" evidence="1">
    <location>
        <begin position="1"/>
        <end position="11"/>
    </location>
</feature>
<sequence length="397" mass="43483">MSNNSTTNTPASAFRNDSHAHTLRHHGSPTTPANANPASQQSIGNPPRAMNTSTISPVSGSPAVSAASSPAPHNLPHSQPQLQHQVVLEPAAEENMEQVLMASFRTAAASVTQLYKDSLKHQRACHAKGYETALQDLLAFISGHPSVQEKKDRGLSEDEIRQTTSLSVDDIVGFIREAQSSYRSRHGVDISQAMPIQPQPQQTQQVHSQPQLAQQPQPGQHQHQQHHQDQLHHHQQQQHLIQQQQQQQQQYLQQQHQQEQQQRQQQLSHGMLQASAGAPGMPPPPATTSNTLFPSEAFTFTAPIFHPHMDQAVLQGLFPNSGPEGGIGHQMSVDSLKRRLVHDYNPTAAAAAAAAAGAAVRLSGANATRNSSPMNIDGFTFLDQQPPFKRNRRRDDL</sequence>
<comment type="caution">
    <text evidence="2">The sequence shown here is derived from an EMBL/GenBank/DDBJ whole genome shotgun (WGS) entry which is preliminary data.</text>
</comment>
<reference evidence="2" key="1">
    <citation type="journal article" date="2020" name="Fungal Divers.">
        <title>Resolving the Mortierellaceae phylogeny through synthesis of multi-gene phylogenetics and phylogenomics.</title>
        <authorList>
            <person name="Vandepol N."/>
            <person name="Liber J."/>
            <person name="Desiro A."/>
            <person name="Na H."/>
            <person name="Kennedy M."/>
            <person name="Barry K."/>
            <person name="Grigoriev I.V."/>
            <person name="Miller A.N."/>
            <person name="O'Donnell K."/>
            <person name="Stajich J.E."/>
            <person name="Bonito G."/>
        </authorList>
    </citation>
    <scope>NUCLEOTIDE SEQUENCE</scope>
    <source>
        <strain evidence="2">KOD1015</strain>
    </source>
</reference>
<feature type="region of interest" description="Disordered" evidence="1">
    <location>
        <begin position="1"/>
        <end position="82"/>
    </location>
</feature>
<feature type="compositionally biased region" description="Low complexity" evidence="1">
    <location>
        <begin position="56"/>
        <end position="72"/>
    </location>
</feature>
<feature type="compositionally biased region" description="Low complexity" evidence="1">
    <location>
        <begin position="237"/>
        <end position="267"/>
    </location>
</feature>
<feature type="region of interest" description="Disordered" evidence="1">
    <location>
        <begin position="197"/>
        <end position="292"/>
    </location>
</feature>
<proteinExistence type="predicted"/>
<evidence type="ECO:0000256" key="1">
    <source>
        <dbReference type="SAM" id="MobiDB-lite"/>
    </source>
</evidence>
<feature type="compositionally biased region" description="Low complexity" evidence="1">
    <location>
        <begin position="197"/>
        <end position="222"/>
    </location>
</feature>